<feature type="transmembrane region" description="Helical" evidence="10">
    <location>
        <begin position="359"/>
        <end position="377"/>
    </location>
</feature>
<evidence type="ECO:0000313" key="12">
    <source>
        <dbReference type="EMBL" id="PMD34880.1"/>
    </source>
</evidence>
<dbReference type="InterPro" id="IPR003663">
    <property type="entry name" value="Sugar/inositol_transpt"/>
</dbReference>
<keyword evidence="7 10" id="KW-0472">Membrane</keyword>
<feature type="transmembrane region" description="Helical" evidence="10">
    <location>
        <begin position="193"/>
        <end position="215"/>
    </location>
</feature>
<dbReference type="PROSITE" id="PS50850">
    <property type="entry name" value="MFS"/>
    <property type="match status" value="1"/>
</dbReference>
<dbReference type="InterPro" id="IPR020846">
    <property type="entry name" value="MFS_dom"/>
</dbReference>
<feature type="transmembrane region" description="Helical" evidence="10">
    <location>
        <begin position="22"/>
        <end position="49"/>
    </location>
</feature>
<dbReference type="NCBIfam" id="TIGR00879">
    <property type="entry name" value="SP"/>
    <property type="match status" value="1"/>
</dbReference>
<evidence type="ECO:0000256" key="1">
    <source>
        <dbReference type="ARBA" id="ARBA00004141"/>
    </source>
</evidence>
<gene>
    <name evidence="12" type="ORF">L207DRAFT_517019</name>
</gene>
<feature type="domain" description="Major facilitator superfamily (MFS) profile" evidence="11">
    <location>
        <begin position="25"/>
        <end position="487"/>
    </location>
</feature>
<dbReference type="PROSITE" id="PS00216">
    <property type="entry name" value="SUGAR_TRANSPORT_1"/>
    <property type="match status" value="1"/>
</dbReference>
<dbReference type="InterPro" id="IPR005829">
    <property type="entry name" value="Sugar_transporter_CS"/>
</dbReference>
<dbReference type="InterPro" id="IPR036259">
    <property type="entry name" value="MFS_trans_sf"/>
</dbReference>
<keyword evidence="6 10" id="KW-1133">Transmembrane helix</keyword>
<protein>
    <recommendedName>
        <fullName evidence="8">Quinate transporter</fullName>
    </recommendedName>
</protein>
<dbReference type="InterPro" id="IPR050360">
    <property type="entry name" value="MFS_Sugar_Transporters"/>
</dbReference>
<dbReference type="FunFam" id="1.20.1250.20:FF:000134">
    <property type="entry name" value="MFS sugar transporter protein"/>
    <property type="match status" value="1"/>
</dbReference>
<dbReference type="InterPro" id="IPR005828">
    <property type="entry name" value="MFS_sugar_transport-like"/>
</dbReference>
<dbReference type="OrthoDB" id="508119at2759"/>
<evidence type="ECO:0000256" key="6">
    <source>
        <dbReference type="ARBA" id="ARBA00022989"/>
    </source>
</evidence>
<keyword evidence="3 9" id="KW-0813">Transport</keyword>
<organism evidence="12 13">
    <name type="scientific">Hyaloscypha variabilis (strain UAMH 11265 / GT02V1 / F)</name>
    <name type="common">Meliniomyces variabilis</name>
    <dbReference type="NCBI Taxonomy" id="1149755"/>
    <lineage>
        <taxon>Eukaryota</taxon>
        <taxon>Fungi</taxon>
        <taxon>Dikarya</taxon>
        <taxon>Ascomycota</taxon>
        <taxon>Pezizomycotina</taxon>
        <taxon>Leotiomycetes</taxon>
        <taxon>Helotiales</taxon>
        <taxon>Hyaloscyphaceae</taxon>
        <taxon>Hyaloscypha</taxon>
        <taxon>Hyaloscypha variabilis</taxon>
    </lineage>
</organism>
<dbReference type="PROSITE" id="PS00217">
    <property type="entry name" value="SUGAR_TRANSPORT_2"/>
    <property type="match status" value="1"/>
</dbReference>
<dbReference type="PANTHER" id="PTHR48022:SF34">
    <property type="entry name" value="MAJOR FACILITATOR SUPERFAMILY (MFS) PROFILE DOMAIN-CONTAINING PROTEIN-RELATED"/>
    <property type="match status" value="1"/>
</dbReference>
<comment type="subcellular location">
    <subcellularLocation>
        <location evidence="1">Membrane</location>
        <topology evidence="1">Multi-pass membrane protein</topology>
    </subcellularLocation>
</comment>
<dbReference type="GO" id="GO:0005351">
    <property type="term" value="F:carbohydrate:proton symporter activity"/>
    <property type="evidence" value="ECO:0007669"/>
    <property type="project" value="TreeGrafter"/>
</dbReference>
<dbReference type="Proteomes" id="UP000235786">
    <property type="component" value="Unassembled WGS sequence"/>
</dbReference>
<dbReference type="EMBL" id="KZ613953">
    <property type="protein sequence ID" value="PMD34880.1"/>
    <property type="molecule type" value="Genomic_DNA"/>
</dbReference>
<dbReference type="PRINTS" id="PR00171">
    <property type="entry name" value="SUGRTRNSPORT"/>
</dbReference>
<keyword evidence="4 10" id="KW-0812">Transmembrane</keyword>
<evidence type="ECO:0000256" key="9">
    <source>
        <dbReference type="RuleBase" id="RU003346"/>
    </source>
</evidence>
<proteinExistence type="inferred from homology"/>
<evidence type="ECO:0000256" key="8">
    <source>
        <dbReference type="ARBA" id="ARBA00043213"/>
    </source>
</evidence>
<dbReference type="SUPFAM" id="SSF103473">
    <property type="entry name" value="MFS general substrate transporter"/>
    <property type="match status" value="1"/>
</dbReference>
<evidence type="ECO:0000256" key="7">
    <source>
        <dbReference type="ARBA" id="ARBA00023136"/>
    </source>
</evidence>
<comment type="similarity">
    <text evidence="2 9">Belongs to the major facilitator superfamily. Sugar transporter (TC 2.A.1.1) family.</text>
</comment>
<feature type="transmembrane region" description="Helical" evidence="10">
    <location>
        <begin position="69"/>
        <end position="92"/>
    </location>
</feature>
<dbReference type="GO" id="GO:0016020">
    <property type="term" value="C:membrane"/>
    <property type="evidence" value="ECO:0007669"/>
    <property type="project" value="UniProtKB-SubCell"/>
</dbReference>
<evidence type="ECO:0000256" key="10">
    <source>
        <dbReference type="SAM" id="Phobius"/>
    </source>
</evidence>
<accession>A0A2J6R8P4</accession>
<dbReference type="Gene3D" id="1.20.1250.20">
    <property type="entry name" value="MFS general substrate transporter like domains"/>
    <property type="match status" value="1"/>
</dbReference>
<reference evidence="12 13" key="1">
    <citation type="submission" date="2016-04" db="EMBL/GenBank/DDBJ databases">
        <title>A degradative enzymes factory behind the ericoid mycorrhizal symbiosis.</title>
        <authorList>
            <consortium name="DOE Joint Genome Institute"/>
            <person name="Martino E."/>
            <person name="Morin E."/>
            <person name="Grelet G."/>
            <person name="Kuo A."/>
            <person name="Kohler A."/>
            <person name="Daghino S."/>
            <person name="Barry K."/>
            <person name="Choi C."/>
            <person name="Cichocki N."/>
            <person name="Clum A."/>
            <person name="Copeland A."/>
            <person name="Hainaut M."/>
            <person name="Haridas S."/>
            <person name="Labutti K."/>
            <person name="Lindquist E."/>
            <person name="Lipzen A."/>
            <person name="Khouja H.-R."/>
            <person name="Murat C."/>
            <person name="Ohm R."/>
            <person name="Olson A."/>
            <person name="Spatafora J."/>
            <person name="Veneault-Fourrey C."/>
            <person name="Henrissat B."/>
            <person name="Grigoriev I."/>
            <person name="Martin F."/>
            <person name="Perotto S."/>
        </authorList>
    </citation>
    <scope>NUCLEOTIDE SEQUENCE [LARGE SCALE GENOMIC DNA]</scope>
    <source>
        <strain evidence="12 13">F</strain>
    </source>
</reference>
<dbReference type="Pfam" id="PF00083">
    <property type="entry name" value="Sugar_tr"/>
    <property type="match status" value="1"/>
</dbReference>
<keyword evidence="13" id="KW-1185">Reference proteome</keyword>
<sequence length="545" mass="59765">MATTTFAPSSSLKPHSPHNLRIYFLTFLSCLGSWMFGYNNGVIAGVLVLPSFSRDFNLPTVGTKAYNNVTGNIVSLLQIGGLVGSLGTFGAMKYWGRRGAMMFSGSVYLVGAVMQTFSHGGLSLLLAGRFFSGIGTGGATVVVPLYIAELAPPSIRGSLVGIYEINNQLSSLMGYWCNYIVNEYIPSSSSRQWQIPLAMQIVPSALLILAAIFILPESPRLLVAKGNKIQARKNLAWVRKLSVEDEVVNREMEEIEEAIRMQNSPVAGVHKHSGGKLGLFKELWWKGNRERVLIALGLMFGQNLTGIQGLNFYTPTVFKSIGFDGTKVVLLASGMYAAVKTVATILSLLFFIDRLGRRKLLVTSSVGTSLALWYIGAFVTAKHIDLSKPQEKSVAGWVAIVCVYVYAAFFSFAWNGVVWVYCAEIFPTRIKELAVCICTGTQWLSQFAIARASPTMLTEWKGGFFFFFASCLVIMGCGVFWLVPETKGKTLERMDDVFGSAYGDVVEVELGNYRREGREKGMFEKAKVPVEAVDEEGLGVEIVDN</sequence>
<feature type="transmembrane region" description="Helical" evidence="10">
    <location>
        <begin position="397"/>
        <end position="421"/>
    </location>
</feature>
<evidence type="ECO:0000313" key="13">
    <source>
        <dbReference type="Proteomes" id="UP000235786"/>
    </source>
</evidence>
<evidence type="ECO:0000259" key="11">
    <source>
        <dbReference type="PROSITE" id="PS50850"/>
    </source>
</evidence>
<evidence type="ECO:0000256" key="5">
    <source>
        <dbReference type="ARBA" id="ARBA00022911"/>
    </source>
</evidence>
<evidence type="ECO:0000256" key="3">
    <source>
        <dbReference type="ARBA" id="ARBA00022448"/>
    </source>
</evidence>
<evidence type="ECO:0000256" key="2">
    <source>
        <dbReference type="ARBA" id="ARBA00010992"/>
    </source>
</evidence>
<feature type="transmembrane region" description="Helical" evidence="10">
    <location>
        <begin position="464"/>
        <end position="483"/>
    </location>
</feature>
<feature type="transmembrane region" description="Helical" evidence="10">
    <location>
        <begin position="330"/>
        <end position="352"/>
    </location>
</feature>
<evidence type="ECO:0000256" key="4">
    <source>
        <dbReference type="ARBA" id="ARBA00022692"/>
    </source>
</evidence>
<keyword evidence="5" id="KW-0672">Quinate metabolism</keyword>
<dbReference type="PANTHER" id="PTHR48022">
    <property type="entry name" value="PLASTIDIC GLUCOSE TRANSPORTER 4"/>
    <property type="match status" value="1"/>
</dbReference>
<name>A0A2J6R8P4_HYAVF</name>
<feature type="transmembrane region" description="Helical" evidence="10">
    <location>
        <begin position="292"/>
        <end position="310"/>
    </location>
</feature>
<dbReference type="AlphaFoldDB" id="A0A2J6R8P4"/>
<feature type="transmembrane region" description="Helical" evidence="10">
    <location>
        <begin position="99"/>
        <end position="118"/>
    </location>
</feature>